<dbReference type="CDD" id="cd09111">
    <property type="entry name" value="PLDc_ymdC_like_1"/>
    <property type="match status" value="1"/>
</dbReference>
<dbReference type="AlphaFoldDB" id="A0A095SFA8"/>
<evidence type="ECO:0000259" key="1">
    <source>
        <dbReference type="PROSITE" id="PS50035"/>
    </source>
</evidence>
<reference evidence="2 3" key="1">
    <citation type="submission" date="2012-09" db="EMBL/GenBank/DDBJ databases">
        <title>Genome Sequence of alkane-degrading Bacterium Alcanivorax sp. 19-m-6.</title>
        <authorList>
            <person name="Lai Q."/>
            <person name="Shao Z."/>
        </authorList>
    </citation>
    <scope>NUCLEOTIDE SEQUENCE [LARGE SCALE GENOMIC DNA]</scope>
    <source>
        <strain evidence="2 3">19-m-6</strain>
    </source>
</reference>
<dbReference type="GO" id="GO:0032049">
    <property type="term" value="P:cardiolipin biosynthetic process"/>
    <property type="evidence" value="ECO:0007669"/>
    <property type="project" value="UniProtKB-ARBA"/>
</dbReference>
<gene>
    <name evidence="2" type="ORF">Y5S_03471</name>
</gene>
<keyword evidence="3" id="KW-1185">Reference proteome</keyword>
<dbReference type="STRING" id="1177154.Y5S_03471"/>
<dbReference type="PANTHER" id="PTHR21248">
    <property type="entry name" value="CARDIOLIPIN SYNTHASE"/>
    <property type="match status" value="1"/>
</dbReference>
<dbReference type="InterPro" id="IPR025202">
    <property type="entry name" value="PLD-like_dom"/>
</dbReference>
<dbReference type="SMART" id="SM00155">
    <property type="entry name" value="PLDc"/>
    <property type="match status" value="2"/>
</dbReference>
<feature type="domain" description="PLD phosphodiesterase" evidence="1">
    <location>
        <begin position="352"/>
        <end position="379"/>
    </location>
</feature>
<dbReference type="PANTHER" id="PTHR21248:SF12">
    <property type="entry name" value="CARDIOLIPIN SYNTHASE C"/>
    <property type="match status" value="1"/>
</dbReference>
<comment type="caution">
    <text evidence="2">The sequence shown here is derived from an EMBL/GenBank/DDBJ whole genome shotgun (WGS) entry which is preliminary data.</text>
</comment>
<dbReference type="Gene3D" id="3.30.870.10">
    <property type="entry name" value="Endonuclease Chain A"/>
    <property type="match status" value="2"/>
</dbReference>
<accession>A0A095SFA8</accession>
<dbReference type="CDD" id="cd09113">
    <property type="entry name" value="PLDc_ymdC_like_2"/>
    <property type="match status" value="1"/>
</dbReference>
<dbReference type="eggNOG" id="COG1502">
    <property type="taxonomic scope" value="Bacteria"/>
</dbReference>
<name>A0A095SFA8_9GAMM</name>
<dbReference type="Pfam" id="PF13091">
    <property type="entry name" value="PLDc_2"/>
    <property type="match status" value="2"/>
</dbReference>
<feature type="domain" description="PLD phosphodiesterase" evidence="1">
    <location>
        <begin position="115"/>
        <end position="142"/>
    </location>
</feature>
<dbReference type="InterPro" id="IPR001736">
    <property type="entry name" value="PLipase_D/transphosphatidylase"/>
</dbReference>
<dbReference type="Proteomes" id="UP000029444">
    <property type="component" value="Unassembled WGS sequence"/>
</dbReference>
<evidence type="ECO:0000313" key="3">
    <source>
        <dbReference type="Proteomes" id="UP000029444"/>
    </source>
</evidence>
<dbReference type="GO" id="GO:0030572">
    <property type="term" value="F:phosphatidyltransferase activity"/>
    <property type="evidence" value="ECO:0007669"/>
    <property type="project" value="UniProtKB-ARBA"/>
</dbReference>
<proteinExistence type="predicted"/>
<dbReference type="RefSeq" id="WP_035234915.1">
    <property type="nucleotide sequence ID" value="NZ_ARXV01000019.1"/>
</dbReference>
<sequence length="462" mass="53297">MEPLKAPLSSLSLVADSDQAFTLRVTLARLAKRTLDVQYYIWDDDTTGKLLIYRVLEAARRGVKVRMLLDHANQLGRDVKWAALDAHPNIEVRLFNPFHGRFKHFHQWLYHAPLLNHRMHNKAWIADGERCLVGGRNISDHYFGVNPASNFRDLDWFASGPIVADTQEAFDTYWQSDLAMPLKTLRRYRPERAERTWQWLSRWRRSLKQYPYIFPQHEKFFVDYLAKQEAQCERAPAVLLFDSPDKASGAKQSLMGDQLARLLDHEDHREFLLEASYFIPGDDFVAALARLKQRGGRAAVLTNSLATNDIVPAHAGYAPYRRPLIKSGVELHELQPHAHAMKRQIRLFRGRSQASLHTKAMVLDRREIFIGSFNMDPRSLHLNTEMGYYVVSESLGKQVAEFIEEGLSPINSYRLEMEGNQLRWGGVDDAGMPVLLKHEPRARILRRLMAAFLSLLPIARFF</sequence>
<organism evidence="2 3">
    <name type="scientific">Alcanivorax nanhaiticus</name>
    <dbReference type="NCBI Taxonomy" id="1177154"/>
    <lineage>
        <taxon>Bacteria</taxon>
        <taxon>Pseudomonadati</taxon>
        <taxon>Pseudomonadota</taxon>
        <taxon>Gammaproteobacteria</taxon>
        <taxon>Oceanospirillales</taxon>
        <taxon>Alcanivoracaceae</taxon>
        <taxon>Alcanivorax</taxon>
    </lineage>
</organism>
<evidence type="ECO:0000313" key="2">
    <source>
        <dbReference type="EMBL" id="KGD63316.1"/>
    </source>
</evidence>
<dbReference type="SUPFAM" id="SSF56024">
    <property type="entry name" value="Phospholipase D/nuclease"/>
    <property type="match status" value="2"/>
</dbReference>
<protein>
    <submittedName>
        <fullName evidence="2">Phospholipase D/transphosphatidylase</fullName>
    </submittedName>
</protein>
<dbReference type="PROSITE" id="PS50035">
    <property type="entry name" value="PLD"/>
    <property type="match status" value="2"/>
</dbReference>
<dbReference type="PATRIC" id="fig|1177154.3.peg.3480"/>
<dbReference type="EMBL" id="ARXV01000019">
    <property type="protein sequence ID" value="KGD63316.1"/>
    <property type="molecule type" value="Genomic_DNA"/>
</dbReference>